<comment type="caution">
    <text evidence="2">The sequence shown here is derived from an EMBL/GenBank/DDBJ whole genome shotgun (WGS) entry which is preliminary data.</text>
</comment>
<evidence type="ECO:0000313" key="2">
    <source>
        <dbReference type="EMBL" id="KAJ4436412.1"/>
    </source>
</evidence>
<feature type="region of interest" description="Disordered" evidence="1">
    <location>
        <begin position="625"/>
        <end position="694"/>
    </location>
</feature>
<dbReference type="EMBL" id="JAJSOF020000023">
    <property type="protein sequence ID" value="KAJ4436412.1"/>
    <property type="molecule type" value="Genomic_DNA"/>
</dbReference>
<gene>
    <name evidence="2" type="ORF">ANN_19045</name>
</gene>
<proteinExistence type="predicted"/>
<reference evidence="2 3" key="1">
    <citation type="journal article" date="2022" name="Allergy">
        <title>Genome assembly and annotation of Periplaneta americana reveal a comprehensive cockroach allergen profile.</title>
        <authorList>
            <person name="Wang L."/>
            <person name="Xiong Q."/>
            <person name="Saelim N."/>
            <person name="Wang L."/>
            <person name="Nong W."/>
            <person name="Wan A.T."/>
            <person name="Shi M."/>
            <person name="Liu X."/>
            <person name="Cao Q."/>
            <person name="Hui J.H.L."/>
            <person name="Sookrung N."/>
            <person name="Leung T.F."/>
            <person name="Tungtrongchitr A."/>
            <person name="Tsui S.K.W."/>
        </authorList>
    </citation>
    <scope>NUCLEOTIDE SEQUENCE [LARGE SCALE GENOMIC DNA]</scope>
    <source>
        <strain evidence="2">PWHHKU_190912</strain>
    </source>
</reference>
<feature type="region of interest" description="Disordered" evidence="1">
    <location>
        <begin position="821"/>
        <end position="859"/>
    </location>
</feature>
<protein>
    <submittedName>
        <fullName evidence="2">Uncharacterized protein</fullName>
    </submittedName>
</protein>
<evidence type="ECO:0000256" key="1">
    <source>
        <dbReference type="SAM" id="MobiDB-lite"/>
    </source>
</evidence>
<keyword evidence="3" id="KW-1185">Reference proteome</keyword>
<dbReference type="Proteomes" id="UP001148838">
    <property type="component" value="Unassembled WGS sequence"/>
</dbReference>
<accession>A0ABQ8SRU8</accession>
<sequence length="1101" mass="122252">MAGLCEGGSELARFLKKTIFDDASRAVDLPRFGLKPDWSGSRVIRVQVVGFVIPVISGFMTLIITKSRIPSRFPCSASVIHWAEGLDARLVFTRQNHILRWKKITFQLTGHREDFHRASNTCSDRHEYNIYTPTISVSKENDVTLVGCGTVTYCNATEVHLPRSALAPMCSVFQAELFAILQTYLFSIQSSTGLAEVVSRGGTIIHSLIMAAVLDVRPEATCCYRVPCCLRMGSGNIDKRLKGCMGCKLSIAVRLVGGQADYNWKRHANIRDTPRVGTPSMHGSLTMTVACGHRATWNYYSVQSAYAKQLSRNFKLDWSRVRSHQERRMFCYCVRLQYSHKTTRPDQKIRIDNAQTSLIWNHCDYHLFGKLKDPLRGTRIDKMPRNHKVGSSTESYPAFARIGLRENPGKKTSDNLLRQLNPGHLSFAARPLTVTPQVWTVIQKDAVEKVPRGPQHGDEGVDLTNRPSDFLEIHPQRKVLDRLQERDFQRQIGHAEIGPGAQSRRKKISSLGGSPGWGAKQIIAEEVQRAVEKIATELRTPLWWPRDHPPKPDLQGPQGPPKFDGTTFLGDFPVASSKPPPFRWTQRRRLPGCCPFWGQASEFFTAFPEDETAAGIMGARGFFGDHQPAAFKNPNKGPNSGESPKKFWGKGWKNPPKPPRGPPLIFHRWKRRPTPSAAGSRPENQTTAIGEHPSINAALAGAPWMGKKGKGGVPVTPGLKGAATATSGSVNPEIASDEDEGALLAGFPVASLDTWGGTVNRFCHKQENKRGPMVGARRRQAAHTVLVKGACSPRPPEIVRGQRGDAAAGLKALCLRRNPPIKKGLGKARGKGGNVGVRRQHHWESHPGKSKAIGSLMQPGGCQTPYPAVSWGEVFPEDVKTNPSSRLTLENRKTRQAARWWWREKLDPEKPKRNLLLVYSVCLKMALGERKKFSLIEPEICPQTDNPPRRVPPKQRGKFTANWRAEKQKGHQGEKPTRSYPVLVKKEKGGLAAWKYRRLNDVTKKGCFPPYELTTPWTPWPPGGGSRRWISSQDTGRWRYILGEKGKTAFSTGPGGPGGFSPFAVRAPATSLHSPDKEVPGIWGPDPVCCTLLRHRGGQNF</sequence>
<name>A0ABQ8SRU8_PERAM</name>
<evidence type="ECO:0000313" key="3">
    <source>
        <dbReference type="Proteomes" id="UP001148838"/>
    </source>
</evidence>
<organism evidence="2 3">
    <name type="scientific">Periplaneta americana</name>
    <name type="common">American cockroach</name>
    <name type="synonym">Blatta americana</name>
    <dbReference type="NCBI Taxonomy" id="6978"/>
    <lineage>
        <taxon>Eukaryota</taxon>
        <taxon>Metazoa</taxon>
        <taxon>Ecdysozoa</taxon>
        <taxon>Arthropoda</taxon>
        <taxon>Hexapoda</taxon>
        <taxon>Insecta</taxon>
        <taxon>Pterygota</taxon>
        <taxon>Neoptera</taxon>
        <taxon>Polyneoptera</taxon>
        <taxon>Dictyoptera</taxon>
        <taxon>Blattodea</taxon>
        <taxon>Blattoidea</taxon>
        <taxon>Blattidae</taxon>
        <taxon>Blattinae</taxon>
        <taxon>Periplaneta</taxon>
    </lineage>
</organism>